<sequence length="96" mass="10555">MGKSGKKRFNDEASSKSANNHPDKVQHCDKYATCQHPNGNTAATLRYTCWARNIYSAPSPISGPTDSFATLLHAMWCGISGSLIERTSNTNLTRYC</sequence>
<feature type="region of interest" description="Disordered" evidence="1">
    <location>
        <begin position="1"/>
        <end position="25"/>
    </location>
</feature>
<accession>A0A9D4HB05</accession>
<dbReference type="Proteomes" id="UP000828390">
    <property type="component" value="Unassembled WGS sequence"/>
</dbReference>
<evidence type="ECO:0000313" key="2">
    <source>
        <dbReference type="EMBL" id="KAH3713624.1"/>
    </source>
</evidence>
<evidence type="ECO:0000256" key="1">
    <source>
        <dbReference type="SAM" id="MobiDB-lite"/>
    </source>
</evidence>
<gene>
    <name evidence="2" type="ORF">DPMN_073420</name>
</gene>
<comment type="caution">
    <text evidence="2">The sequence shown here is derived from an EMBL/GenBank/DDBJ whole genome shotgun (WGS) entry which is preliminary data.</text>
</comment>
<reference evidence="2" key="2">
    <citation type="submission" date="2020-11" db="EMBL/GenBank/DDBJ databases">
        <authorList>
            <person name="McCartney M.A."/>
            <person name="Auch B."/>
            <person name="Kono T."/>
            <person name="Mallez S."/>
            <person name="Becker A."/>
            <person name="Gohl D.M."/>
            <person name="Silverstein K.A.T."/>
            <person name="Koren S."/>
            <person name="Bechman K.B."/>
            <person name="Herman A."/>
            <person name="Abrahante J.E."/>
            <person name="Garbe J."/>
        </authorList>
    </citation>
    <scope>NUCLEOTIDE SEQUENCE</scope>
    <source>
        <strain evidence="2">Duluth1</strain>
        <tissue evidence="2">Whole animal</tissue>
    </source>
</reference>
<dbReference type="AlphaFoldDB" id="A0A9D4HB05"/>
<keyword evidence="3" id="KW-1185">Reference proteome</keyword>
<organism evidence="2 3">
    <name type="scientific">Dreissena polymorpha</name>
    <name type="common">Zebra mussel</name>
    <name type="synonym">Mytilus polymorpha</name>
    <dbReference type="NCBI Taxonomy" id="45954"/>
    <lineage>
        <taxon>Eukaryota</taxon>
        <taxon>Metazoa</taxon>
        <taxon>Spiralia</taxon>
        <taxon>Lophotrochozoa</taxon>
        <taxon>Mollusca</taxon>
        <taxon>Bivalvia</taxon>
        <taxon>Autobranchia</taxon>
        <taxon>Heteroconchia</taxon>
        <taxon>Euheterodonta</taxon>
        <taxon>Imparidentia</taxon>
        <taxon>Neoheterodontei</taxon>
        <taxon>Myida</taxon>
        <taxon>Dreissenoidea</taxon>
        <taxon>Dreissenidae</taxon>
        <taxon>Dreissena</taxon>
    </lineage>
</organism>
<reference evidence="2" key="1">
    <citation type="journal article" date="2019" name="bioRxiv">
        <title>The Genome of the Zebra Mussel, Dreissena polymorpha: A Resource for Invasive Species Research.</title>
        <authorList>
            <person name="McCartney M.A."/>
            <person name="Auch B."/>
            <person name="Kono T."/>
            <person name="Mallez S."/>
            <person name="Zhang Y."/>
            <person name="Obille A."/>
            <person name="Becker A."/>
            <person name="Abrahante J.E."/>
            <person name="Garbe J."/>
            <person name="Badalamenti J.P."/>
            <person name="Herman A."/>
            <person name="Mangelson H."/>
            <person name="Liachko I."/>
            <person name="Sullivan S."/>
            <person name="Sone E.D."/>
            <person name="Koren S."/>
            <person name="Silverstein K.A.T."/>
            <person name="Beckman K.B."/>
            <person name="Gohl D.M."/>
        </authorList>
    </citation>
    <scope>NUCLEOTIDE SEQUENCE</scope>
    <source>
        <strain evidence="2">Duluth1</strain>
        <tissue evidence="2">Whole animal</tissue>
    </source>
</reference>
<name>A0A9D4HB05_DREPO</name>
<proteinExistence type="predicted"/>
<protein>
    <submittedName>
        <fullName evidence="2">Uncharacterized protein</fullName>
    </submittedName>
</protein>
<dbReference type="EMBL" id="JAIWYP010000014">
    <property type="protein sequence ID" value="KAH3713624.1"/>
    <property type="molecule type" value="Genomic_DNA"/>
</dbReference>
<evidence type="ECO:0000313" key="3">
    <source>
        <dbReference type="Proteomes" id="UP000828390"/>
    </source>
</evidence>